<evidence type="ECO:0000256" key="1">
    <source>
        <dbReference type="SAM" id="Phobius"/>
    </source>
</evidence>
<comment type="caution">
    <text evidence="2">The sequence shown here is derived from an EMBL/GenBank/DDBJ whole genome shotgun (WGS) entry which is preliminary data.</text>
</comment>
<gene>
    <name evidence="2" type="ORF">F966_04002</name>
</gene>
<sequence>MDSFHVLNANYFINKGFMFYPKLYSQGVDVVYKKITVSDYRKLSKEIEVHANKKYLKKNLFFLMIMCLWNSNIGYAFLFLYFLNYIFDKMSDYYFLVSFSLLFSCGVIISIFILMFIIELFFSSK</sequence>
<keyword evidence="1" id="KW-0472">Membrane</keyword>
<keyword evidence="1" id="KW-0812">Transmembrane</keyword>
<dbReference type="AlphaFoldDB" id="N8XL39"/>
<proteinExistence type="predicted"/>
<keyword evidence="1" id="KW-1133">Transmembrane helix</keyword>
<accession>N8XL39</accession>
<organism evidence="2 3">
    <name type="scientific">Acinetobacter higginsii</name>
    <dbReference type="NCBI Taxonomy" id="70347"/>
    <lineage>
        <taxon>Bacteria</taxon>
        <taxon>Pseudomonadati</taxon>
        <taxon>Pseudomonadota</taxon>
        <taxon>Gammaproteobacteria</taxon>
        <taxon>Moraxellales</taxon>
        <taxon>Moraxellaceae</taxon>
        <taxon>Acinetobacter</taxon>
    </lineage>
</organism>
<reference evidence="2 3" key="1">
    <citation type="submission" date="2013-02" db="EMBL/GenBank/DDBJ databases">
        <title>The Genome Sequence of Acinetobacter sp. CIP 56.2.</title>
        <authorList>
            <consortium name="The Broad Institute Genome Sequencing Platform"/>
            <consortium name="The Broad Institute Genome Sequencing Center for Infectious Disease"/>
            <person name="Cerqueira G."/>
            <person name="Feldgarden M."/>
            <person name="Courvalin P."/>
            <person name="Perichon B."/>
            <person name="Grillot-Courvalin C."/>
            <person name="Clermont D."/>
            <person name="Rocha E."/>
            <person name="Yoon E.-J."/>
            <person name="Nemec A."/>
            <person name="Walker B."/>
            <person name="Young S.K."/>
            <person name="Zeng Q."/>
            <person name="Gargeya S."/>
            <person name="Fitzgerald M."/>
            <person name="Haas B."/>
            <person name="Abouelleil A."/>
            <person name="Alvarado L."/>
            <person name="Arachchi H.M."/>
            <person name="Berlin A.M."/>
            <person name="Chapman S.B."/>
            <person name="Dewar J."/>
            <person name="Goldberg J."/>
            <person name="Griggs A."/>
            <person name="Gujja S."/>
            <person name="Hansen M."/>
            <person name="Howarth C."/>
            <person name="Imamovic A."/>
            <person name="Larimer J."/>
            <person name="McCowan C."/>
            <person name="Murphy C."/>
            <person name="Neiman D."/>
            <person name="Pearson M."/>
            <person name="Priest M."/>
            <person name="Roberts A."/>
            <person name="Saif S."/>
            <person name="Shea T."/>
            <person name="Sisk P."/>
            <person name="Sykes S."/>
            <person name="Wortman J."/>
            <person name="Nusbaum C."/>
            <person name="Birren B."/>
        </authorList>
    </citation>
    <scope>NUCLEOTIDE SEQUENCE [LARGE SCALE GENOMIC DNA]</scope>
    <source>
        <strain evidence="2 3">CIP 56.2</strain>
    </source>
</reference>
<dbReference type="RefSeq" id="WP_004808395.1">
    <property type="nucleotide sequence ID" value="NZ_KB849440.1"/>
</dbReference>
<protein>
    <submittedName>
        <fullName evidence="2">Uncharacterized protein</fullName>
    </submittedName>
</protein>
<evidence type="ECO:0000313" key="3">
    <source>
        <dbReference type="Proteomes" id="UP000013209"/>
    </source>
</evidence>
<evidence type="ECO:0000313" key="2">
    <source>
        <dbReference type="EMBL" id="ENV08138.1"/>
    </source>
</evidence>
<dbReference type="eggNOG" id="ENOG5031RND">
    <property type="taxonomic scope" value="Bacteria"/>
</dbReference>
<feature type="transmembrane region" description="Helical" evidence="1">
    <location>
        <begin position="60"/>
        <end position="87"/>
    </location>
</feature>
<dbReference type="HOGENOM" id="CLU_2128071_0_0_6"/>
<dbReference type="EMBL" id="APPH01000020">
    <property type="protein sequence ID" value="ENV08138.1"/>
    <property type="molecule type" value="Genomic_DNA"/>
</dbReference>
<name>N8XL39_9GAMM</name>
<dbReference type="Proteomes" id="UP000013209">
    <property type="component" value="Unassembled WGS sequence"/>
</dbReference>
<feature type="transmembrane region" description="Helical" evidence="1">
    <location>
        <begin position="93"/>
        <end position="122"/>
    </location>
</feature>